<comment type="caution">
    <text evidence="8">The sequence shown here is derived from an EMBL/GenBank/DDBJ whole genome shotgun (WGS) entry which is preliminary data.</text>
</comment>
<protein>
    <recommendedName>
        <fullName evidence="7">MARVEL domain-containing protein</fullName>
    </recommendedName>
</protein>
<evidence type="ECO:0000313" key="9">
    <source>
        <dbReference type="Proteomes" id="UP001388673"/>
    </source>
</evidence>
<feature type="transmembrane region" description="Helical" evidence="6">
    <location>
        <begin position="7"/>
        <end position="27"/>
    </location>
</feature>
<keyword evidence="2 6" id="KW-0812">Transmembrane</keyword>
<dbReference type="AlphaFoldDB" id="A0AAW0YTX2"/>
<dbReference type="EMBL" id="JBCAWK010000010">
    <property type="protein sequence ID" value="KAK8847648.1"/>
    <property type="molecule type" value="Genomic_DNA"/>
</dbReference>
<feature type="transmembrane region" description="Helical" evidence="6">
    <location>
        <begin position="47"/>
        <end position="66"/>
    </location>
</feature>
<evidence type="ECO:0000256" key="2">
    <source>
        <dbReference type="ARBA" id="ARBA00022692"/>
    </source>
</evidence>
<reference evidence="8 9" key="1">
    <citation type="journal article" date="2024" name="bioRxiv">
        <title>Comparative genomics of Cryptococcus and Kwoniella reveals pathogenesis evolution and contrasting karyotype dynamics via intercentromeric recombination or chromosome fusion.</title>
        <authorList>
            <person name="Coelho M.A."/>
            <person name="David-Palma M."/>
            <person name="Shea T."/>
            <person name="Bowers K."/>
            <person name="McGinley-Smith S."/>
            <person name="Mohammad A.W."/>
            <person name="Gnirke A."/>
            <person name="Yurkov A.M."/>
            <person name="Nowrousian M."/>
            <person name="Sun S."/>
            <person name="Cuomo C.A."/>
            <person name="Heitman J."/>
        </authorList>
    </citation>
    <scope>NUCLEOTIDE SEQUENCE [LARGE SCALE GENOMIC DNA]</scope>
    <source>
        <strain evidence="8 9">CBS 13917</strain>
    </source>
</reference>
<evidence type="ECO:0000259" key="7">
    <source>
        <dbReference type="Pfam" id="PF01284"/>
    </source>
</evidence>
<dbReference type="InterPro" id="IPR008253">
    <property type="entry name" value="Marvel"/>
</dbReference>
<feature type="transmembrane region" description="Helical" evidence="6">
    <location>
        <begin position="144"/>
        <end position="165"/>
    </location>
</feature>
<proteinExistence type="predicted"/>
<evidence type="ECO:0000256" key="6">
    <source>
        <dbReference type="SAM" id="Phobius"/>
    </source>
</evidence>
<keyword evidence="3 6" id="KW-1133">Transmembrane helix</keyword>
<feature type="transmembrane region" description="Helical" evidence="6">
    <location>
        <begin position="73"/>
        <end position="93"/>
    </location>
</feature>
<evidence type="ECO:0000256" key="1">
    <source>
        <dbReference type="ARBA" id="ARBA00004141"/>
    </source>
</evidence>
<dbReference type="Proteomes" id="UP001388673">
    <property type="component" value="Unassembled WGS sequence"/>
</dbReference>
<dbReference type="GO" id="GO:0016020">
    <property type="term" value="C:membrane"/>
    <property type="evidence" value="ECO:0007669"/>
    <property type="project" value="UniProtKB-SubCell"/>
</dbReference>
<dbReference type="RefSeq" id="XP_066801166.1">
    <property type="nucleotide sequence ID" value="XM_066948598.1"/>
</dbReference>
<organism evidence="8 9">
    <name type="scientific">Kwoniella newhampshirensis</name>
    <dbReference type="NCBI Taxonomy" id="1651941"/>
    <lineage>
        <taxon>Eukaryota</taxon>
        <taxon>Fungi</taxon>
        <taxon>Dikarya</taxon>
        <taxon>Basidiomycota</taxon>
        <taxon>Agaricomycotina</taxon>
        <taxon>Tremellomycetes</taxon>
        <taxon>Tremellales</taxon>
        <taxon>Cryptococcaceae</taxon>
        <taxon>Kwoniella</taxon>
    </lineage>
</organism>
<evidence type="ECO:0000256" key="3">
    <source>
        <dbReference type="ARBA" id="ARBA00022989"/>
    </source>
</evidence>
<keyword evidence="4 6" id="KW-0472">Membrane</keyword>
<name>A0AAW0YTX2_9TREE</name>
<dbReference type="GeneID" id="92182765"/>
<dbReference type="Pfam" id="PF01284">
    <property type="entry name" value="MARVEL"/>
    <property type="match status" value="1"/>
</dbReference>
<feature type="region of interest" description="Disordered" evidence="5">
    <location>
        <begin position="188"/>
        <end position="214"/>
    </location>
</feature>
<sequence length="214" mass="23168">MPTPHILRLIGSAILVLCAVVVLGISAHVEHNTRAVGYKSSTFTYDAFVGAFTIVLELALLVARLVKPAVATLIVEAGLAGLTWIFWLASGIATTKYTEEGRSICKNLDDLLDVPELSDVPPDALAMIKKVFKSACRDLHADLAFIWIGFIVATMIVGFTVVLGMRQPHGTKMWRSNYKEYERASHTSADPFADPVGSARGPVVGVAEDPDYKP</sequence>
<gene>
    <name evidence="8" type="ORF">IAR55_005507</name>
</gene>
<comment type="subcellular location">
    <subcellularLocation>
        <location evidence="1">Membrane</location>
        <topology evidence="1">Multi-pass membrane protein</topology>
    </subcellularLocation>
</comment>
<evidence type="ECO:0000313" key="8">
    <source>
        <dbReference type="EMBL" id="KAK8847648.1"/>
    </source>
</evidence>
<keyword evidence="9" id="KW-1185">Reference proteome</keyword>
<evidence type="ECO:0000256" key="5">
    <source>
        <dbReference type="SAM" id="MobiDB-lite"/>
    </source>
</evidence>
<feature type="domain" description="MARVEL" evidence="7">
    <location>
        <begin position="16"/>
        <end position="154"/>
    </location>
</feature>
<accession>A0AAW0YTX2</accession>
<evidence type="ECO:0000256" key="4">
    <source>
        <dbReference type="ARBA" id="ARBA00023136"/>
    </source>
</evidence>
<dbReference type="KEGG" id="kne:92182765"/>